<dbReference type="OrthoDB" id="67716at2759"/>
<reference evidence="6 7" key="2">
    <citation type="journal article" date="2007" name="Genome Biol.">
        <title>Assembly of the Candida albicans genome into sixteen supercontigs aligned on the eight chromosomes.</title>
        <authorList>
            <person name="van het Hoog M."/>
            <person name="Rast T.J."/>
            <person name="Martchenko M."/>
            <person name="Grindle S."/>
            <person name="Dignard D."/>
            <person name="Hogues H."/>
            <person name="Cuomo C."/>
            <person name="Berriman M."/>
            <person name="Scherer S."/>
            <person name="Magee B.B."/>
            <person name="Whiteway M."/>
            <person name="Chibana H."/>
            <person name="Nantel A."/>
            <person name="Magee P.T."/>
        </authorList>
    </citation>
    <scope>GENOME REANNOTATION</scope>
    <source>
        <strain evidence="7">SC5314 / ATCC MYA-2876</strain>
    </source>
</reference>
<sequence length="1114" mass="128067">MDVSYSFTPLTGYKDSLVNQNVKLPLNYPTIDNHNPKKSTTPNNEFHKKIATTGKIINLPKQSIVPAVSISVYNDMKTIVLTPMEFQSSSIGFQFQNLIIDLPHSTISTNCITFYYHQDHILIDLIDQNYLFITLKIAIDRFILGGQQLTLDNFEEWGYISVPYSFELRSSPFLLKCLDNLNLIVSLKDGGLLHFKRDEELGEINVFNFQEQGTLIPFLGFFGSGKQKDVVLDGVSSNSIVDALQIGGSGVVITLSVNKVLKLWNLDGHQNLSSLTIASDDNTWLPTIPSKYLKSYEQEDGKTIITLFINTKSGDSSKSMFVFKSFELESSNLHDLSDLSFQPELPNSLLFSSDVFYHESNFQNTIWFIQDYEVVGFGTSQLKYYILWKSNTSSILVEYTINPVNGAILSIEISHPNGFEIDENISAYHDAEYYMDRIFDSGNYDSLIVLTSIKILSQHWEIDNDMVVTSQSIRQLAIDTINSKAESGTIKNYWFKLQSLCEEFKNLSQETLSLSVFDNQVLTLNVNGHGIFRKSAFFESFANQKLNSADGKLMSIFNKFETFISRKSYHKLHEELLQLRKISANDITNLFTKHIEGKISTDEIQTILKDLEQIPGIVEIVKSLIGSSGFELIVDANSISSKELGAFHKISTVMIFKNIMETHKTLLLDLVVLFLTCETNDQIVEFVNQIRATLVQYDVMEVVFTTCLNKGEVETKNMGQVQNSIFWSSVVATHSQLKRLIESLQLNDGYEYFYNNVLPDDYLVDVVIELINNKEYFFLQKKFLTKLNQENKVEKLLVGLIYLFNNDVKFFYKIFNDYSNFQNFTENKIKNLNQDVNLQKFIEALLSNPSKSQYFHGLSKLVQSQIKTNDNKSQQEEHCFIEIASDFETLAIENESDITIREEFYLNLFELSLPVSNYDITTKCLKNLTLSTNFKNLMTKFITKIIFQSKLDIIFPPNNNDDDFYGQHFSLIDSIIVKVAQDSNLSQSLRVYQYLYSWRLFGCMVAVVNNNKTLELGDKRGAIEALYEFITRFRIENPTGDVERKVKLKILEIYMIILNLLKSFENNQDQWFLKTNSYKETTTTRRRSIVSLNDLKLEYLEWLKNLDEDVSMFT</sequence>
<dbReference type="STRING" id="237561.A0A1D8PLF7"/>
<name>A0A1D8PLF7_CANAL</name>
<dbReference type="EMBL" id="CP017626">
    <property type="protein sequence ID" value="AOW28938.1"/>
    <property type="molecule type" value="Genomic_DNA"/>
</dbReference>
<dbReference type="KEGG" id="cal:CAALFM_C401660WA"/>
<evidence type="ECO:0000256" key="3">
    <source>
        <dbReference type="ARBA" id="ARBA00023242"/>
    </source>
</evidence>
<proteinExistence type="predicted"/>
<dbReference type="FunCoup" id="A0A1D8PLF7">
    <property type="interactions" value="157"/>
</dbReference>
<dbReference type="Proteomes" id="UP000000559">
    <property type="component" value="Chromosome 4"/>
</dbReference>
<evidence type="ECO:0000259" key="4">
    <source>
        <dbReference type="Pfam" id="PF11715"/>
    </source>
</evidence>
<comment type="subcellular location">
    <subcellularLocation>
        <location evidence="1">Nucleus</location>
    </subcellularLocation>
</comment>
<gene>
    <name evidence="6" type="ordered locus">CAALFM_C401660WA</name>
    <name evidence="5" type="ordered locus">orf19.12097</name>
</gene>
<evidence type="ECO:0000313" key="6">
    <source>
        <dbReference type="EMBL" id="AOW28938.1"/>
    </source>
</evidence>
<dbReference type="CGD" id="CAL0000182929">
    <property type="gene designation" value="orf19.12097"/>
</dbReference>
<organism evidence="6 7">
    <name type="scientific">Candida albicans (strain SC5314 / ATCC MYA-2876)</name>
    <name type="common">Yeast</name>
    <dbReference type="NCBI Taxonomy" id="237561"/>
    <lineage>
        <taxon>Eukaryota</taxon>
        <taxon>Fungi</taxon>
        <taxon>Dikarya</taxon>
        <taxon>Ascomycota</taxon>
        <taxon>Saccharomycotina</taxon>
        <taxon>Pichiomycetes</taxon>
        <taxon>Debaryomycetaceae</taxon>
        <taxon>Candida/Lodderomyces clade</taxon>
        <taxon>Candida</taxon>
    </lineage>
</organism>
<evidence type="ECO:0000256" key="2">
    <source>
        <dbReference type="ARBA" id="ARBA00022448"/>
    </source>
</evidence>
<evidence type="ECO:0000313" key="5">
    <source>
        <dbReference type="CGD" id="CAL0000182929"/>
    </source>
</evidence>
<dbReference type="GO" id="GO:0017056">
    <property type="term" value="F:structural constituent of nuclear pore"/>
    <property type="evidence" value="ECO:0000318"/>
    <property type="project" value="GO_Central"/>
</dbReference>
<reference evidence="6 7" key="1">
    <citation type="journal article" date="2004" name="Proc. Natl. Acad. Sci. U.S.A.">
        <title>The diploid genome sequence of Candida albicans.</title>
        <authorList>
            <person name="Jones T."/>
            <person name="Federspiel N.A."/>
            <person name="Chibana H."/>
            <person name="Dungan J."/>
            <person name="Kalman S."/>
            <person name="Magee B.B."/>
            <person name="Newport G."/>
            <person name="Thorstenson Y.R."/>
            <person name="Agabian N."/>
            <person name="Magee P.T."/>
            <person name="Davis R.W."/>
            <person name="Scherer S."/>
        </authorList>
    </citation>
    <scope>NUCLEOTIDE SEQUENCE [LARGE SCALE GENOMIC DNA]</scope>
    <source>
        <strain evidence="7">SC5314 / ATCC MYA-2876</strain>
    </source>
</reference>
<dbReference type="AlphaFoldDB" id="A0A1D8PLF7"/>
<dbReference type="InParanoid" id="A0A1D8PLF7"/>
<evidence type="ECO:0000313" key="7">
    <source>
        <dbReference type="Proteomes" id="UP000000559"/>
    </source>
</evidence>
<dbReference type="GeneID" id="3635712"/>
<dbReference type="PANTHER" id="PTHR21286">
    <property type="entry name" value="NUCLEAR PORE COMPLEX PROTEIN NUP160"/>
    <property type="match status" value="1"/>
</dbReference>
<keyword evidence="7" id="KW-1185">Reference proteome</keyword>
<accession>A0A1D8PLF7</accession>
<dbReference type="PANTHER" id="PTHR21286:SF0">
    <property type="entry name" value="NUCLEAR PORE COMPLEX PROTEIN NUP160"/>
    <property type="match status" value="1"/>
</dbReference>
<dbReference type="Pfam" id="PF11715">
    <property type="entry name" value="Beta-prop_Nup120_160"/>
    <property type="match status" value="1"/>
</dbReference>
<reference evidence="6 7" key="3">
    <citation type="journal article" date="2013" name="Genome Biol.">
        <title>Assembly of a phased diploid Candida albicans genome facilitates allele-specific measurements and provides a simple model for repeat and indel structure.</title>
        <authorList>
            <person name="Muzzey D."/>
            <person name="Schwartz K."/>
            <person name="Weissman J.S."/>
            <person name="Sherlock G."/>
        </authorList>
    </citation>
    <scope>NUCLEOTIDE SEQUENCE [LARGE SCALE GENOMIC DNA]</scope>
    <source>
        <strain evidence="7">SC5314 / ATCC MYA-2876</strain>
    </source>
</reference>
<protein>
    <recommendedName>
        <fullName evidence="4">Nucleoporin Nup120/160 beta-propeller domain-containing protein</fullName>
    </recommendedName>
</protein>
<dbReference type="InterPro" id="IPR021717">
    <property type="entry name" value="Nucleoporin_Nup160"/>
</dbReference>
<feature type="domain" description="Nucleoporin Nup120/160 beta-propeller" evidence="4">
    <location>
        <begin position="71"/>
        <end position="539"/>
    </location>
</feature>
<dbReference type="RefSeq" id="XP_722699.2">
    <property type="nucleotide sequence ID" value="XM_717606.2"/>
</dbReference>
<dbReference type="VEuPathDB" id="FungiDB:C4_01660W_A"/>
<dbReference type="InterPro" id="IPR059141">
    <property type="entry name" value="Beta-prop_Nup120_160"/>
</dbReference>
<evidence type="ECO:0000256" key="1">
    <source>
        <dbReference type="ARBA" id="ARBA00004123"/>
    </source>
</evidence>
<keyword evidence="3" id="KW-0539">Nucleus</keyword>
<dbReference type="GO" id="GO:0005643">
    <property type="term" value="C:nuclear pore"/>
    <property type="evidence" value="ECO:0000318"/>
    <property type="project" value="GO_Central"/>
</dbReference>
<keyword evidence="2" id="KW-0813">Transport</keyword>